<evidence type="ECO:0000313" key="2">
    <source>
        <dbReference type="EMBL" id="KAJ7652973.1"/>
    </source>
</evidence>
<dbReference type="AlphaFoldDB" id="A0AAD7CMV4"/>
<accession>A0AAD7CMV4</accession>
<dbReference type="EMBL" id="JARKIE010000340">
    <property type="protein sequence ID" value="KAJ7652973.1"/>
    <property type="molecule type" value="Genomic_DNA"/>
</dbReference>
<feature type="compositionally biased region" description="Polar residues" evidence="1">
    <location>
        <begin position="118"/>
        <end position="127"/>
    </location>
</feature>
<comment type="caution">
    <text evidence="2">The sequence shown here is derived from an EMBL/GenBank/DDBJ whole genome shotgun (WGS) entry which is preliminary data.</text>
</comment>
<feature type="non-terminal residue" evidence="2">
    <location>
        <position position="1"/>
    </location>
</feature>
<gene>
    <name evidence="2" type="ORF">B0H17DRAFT_867704</name>
</gene>
<evidence type="ECO:0000256" key="1">
    <source>
        <dbReference type="SAM" id="MobiDB-lite"/>
    </source>
</evidence>
<protein>
    <submittedName>
        <fullName evidence="2">Uncharacterized protein</fullName>
    </submittedName>
</protein>
<name>A0AAD7CMV4_MYCRO</name>
<feature type="region of interest" description="Disordered" evidence="1">
    <location>
        <begin position="92"/>
        <end position="127"/>
    </location>
</feature>
<proteinExistence type="predicted"/>
<reference evidence="2" key="1">
    <citation type="submission" date="2023-03" db="EMBL/GenBank/DDBJ databases">
        <title>Massive genome expansion in bonnet fungi (Mycena s.s.) driven by repeated elements and novel gene families across ecological guilds.</title>
        <authorList>
            <consortium name="Lawrence Berkeley National Laboratory"/>
            <person name="Harder C.B."/>
            <person name="Miyauchi S."/>
            <person name="Viragh M."/>
            <person name="Kuo A."/>
            <person name="Thoen E."/>
            <person name="Andreopoulos B."/>
            <person name="Lu D."/>
            <person name="Skrede I."/>
            <person name="Drula E."/>
            <person name="Henrissat B."/>
            <person name="Morin E."/>
            <person name="Kohler A."/>
            <person name="Barry K."/>
            <person name="LaButti K."/>
            <person name="Morin E."/>
            <person name="Salamov A."/>
            <person name="Lipzen A."/>
            <person name="Mereny Z."/>
            <person name="Hegedus B."/>
            <person name="Baldrian P."/>
            <person name="Stursova M."/>
            <person name="Weitz H."/>
            <person name="Taylor A."/>
            <person name="Grigoriev I.V."/>
            <person name="Nagy L.G."/>
            <person name="Martin F."/>
            <person name="Kauserud H."/>
        </authorList>
    </citation>
    <scope>NUCLEOTIDE SEQUENCE</scope>
    <source>
        <strain evidence="2">CBHHK067</strain>
    </source>
</reference>
<organism evidence="2 3">
    <name type="scientific">Mycena rosella</name>
    <name type="common">Pink bonnet</name>
    <name type="synonym">Agaricus rosellus</name>
    <dbReference type="NCBI Taxonomy" id="1033263"/>
    <lineage>
        <taxon>Eukaryota</taxon>
        <taxon>Fungi</taxon>
        <taxon>Dikarya</taxon>
        <taxon>Basidiomycota</taxon>
        <taxon>Agaricomycotina</taxon>
        <taxon>Agaricomycetes</taxon>
        <taxon>Agaricomycetidae</taxon>
        <taxon>Agaricales</taxon>
        <taxon>Marasmiineae</taxon>
        <taxon>Mycenaceae</taxon>
        <taxon>Mycena</taxon>
    </lineage>
</organism>
<evidence type="ECO:0000313" key="3">
    <source>
        <dbReference type="Proteomes" id="UP001221757"/>
    </source>
</evidence>
<keyword evidence="3" id="KW-1185">Reference proteome</keyword>
<feature type="non-terminal residue" evidence="2">
    <location>
        <position position="127"/>
    </location>
</feature>
<dbReference type="Proteomes" id="UP001221757">
    <property type="component" value="Unassembled WGS sequence"/>
</dbReference>
<sequence>RAEGLSEGKRLGFVAGREFGEKQAAKMSNNSSSRVLVDVGTDSPIAELSPPAPLSSVRLVPSAQIVALPAISIPSTAPTPPLTWADESYHIYAPEPPEHPLPPSRDFSALRSNSSSSTPFSTLQYRA</sequence>